<evidence type="ECO:0000256" key="1">
    <source>
        <dbReference type="ARBA" id="ARBA00023125"/>
    </source>
</evidence>
<proteinExistence type="predicted"/>
<dbReference type="InterPro" id="IPR010998">
    <property type="entry name" value="Integrase_recombinase_N"/>
</dbReference>
<dbReference type="Pfam" id="PF00589">
    <property type="entry name" value="Phage_integrase"/>
    <property type="match status" value="1"/>
</dbReference>
<dbReference type="Gene3D" id="1.10.150.130">
    <property type="match status" value="1"/>
</dbReference>
<dbReference type="SUPFAM" id="SSF56349">
    <property type="entry name" value="DNA breaking-rejoining enzymes"/>
    <property type="match status" value="1"/>
</dbReference>
<dbReference type="Gene3D" id="1.10.443.10">
    <property type="entry name" value="Intergrase catalytic core"/>
    <property type="match status" value="1"/>
</dbReference>
<evidence type="ECO:0000313" key="5">
    <source>
        <dbReference type="Proteomes" id="UP000622405"/>
    </source>
</evidence>
<reference evidence="4 5" key="1">
    <citation type="journal article" date="2020" name="mSystems">
        <title>Defining Genomic and Predicted Metabolic Features of the Acetobacterium Genus.</title>
        <authorList>
            <person name="Ross D.E."/>
            <person name="Marshall C.W."/>
            <person name="Gulliver D."/>
            <person name="May H.D."/>
            <person name="Norman R.S."/>
        </authorList>
    </citation>
    <scope>NUCLEOTIDE SEQUENCE [LARGE SCALE GENOMIC DNA]</scope>
    <source>
        <strain evidence="4 5">DSM 4132</strain>
    </source>
</reference>
<gene>
    <name evidence="4" type="ORF">GH811_19050</name>
</gene>
<sequence length="405" mass="46590">MADLNLLGNALDELKEQLLFLDDSKYKACLIHVLNDFYDYAATGEGNLHQKLLDYYQETLSVRPFEKPSTVYLRRKARILQMLNDVINGRRPKHKYCYGNSVIPTVYEHEATVYSDWMTRQGKSSGTISSRMGRIKVFFIFLAENGCREIESINPNLMVQFITQLSGKYSSQGKANILYTLRNFFSSPEISCRLACDPMPLLSQLHSHKHERLASCYSTTEIHDVMAAVDRSTKPGKTDYLMMILACVYGLRVSDIRELRFSSINWKKNTITLHQYKTKRYVKFPMIEAVILALLDYIKNARPSSDDPHVFIKHRSPHEPYAQNDHFSYRISRYFVMAGVNTVNKHHGLHSMRHSLATELIADEFPVNEVATIMGHTTIASTNTYIWSDIRHLKIAALEVPGYDK</sequence>
<evidence type="ECO:0000259" key="3">
    <source>
        <dbReference type="PROSITE" id="PS51898"/>
    </source>
</evidence>
<dbReference type="InterPro" id="IPR002104">
    <property type="entry name" value="Integrase_catalytic"/>
</dbReference>
<dbReference type="EMBL" id="WJBE01000045">
    <property type="protein sequence ID" value="MBC3901690.1"/>
    <property type="molecule type" value="Genomic_DNA"/>
</dbReference>
<protein>
    <submittedName>
        <fullName evidence="4">Tyrosine-type recombinase/integrase</fullName>
    </submittedName>
</protein>
<evidence type="ECO:0000313" key="4">
    <source>
        <dbReference type="EMBL" id="MBC3901690.1"/>
    </source>
</evidence>
<keyword evidence="5" id="KW-1185">Reference proteome</keyword>
<dbReference type="InterPro" id="IPR050090">
    <property type="entry name" value="Tyrosine_recombinase_XerCD"/>
</dbReference>
<dbReference type="InterPro" id="IPR011010">
    <property type="entry name" value="DNA_brk_join_enz"/>
</dbReference>
<keyword evidence="1" id="KW-0238">DNA-binding</keyword>
<feature type="domain" description="Tyr recombinase" evidence="3">
    <location>
        <begin position="212"/>
        <end position="398"/>
    </location>
</feature>
<dbReference type="PROSITE" id="PS51898">
    <property type="entry name" value="TYR_RECOMBINASE"/>
    <property type="match status" value="1"/>
</dbReference>
<dbReference type="PANTHER" id="PTHR30349">
    <property type="entry name" value="PHAGE INTEGRASE-RELATED"/>
    <property type="match status" value="1"/>
</dbReference>
<dbReference type="PANTHER" id="PTHR30349:SF81">
    <property type="entry name" value="TYROSINE RECOMBINASE XERC"/>
    <property type="match status" value="1"/>
</dbReference>
<name>A0ABR6Z2J0_9FIRM</name>
<dbReference type="InterPro" id="IPR013762">
    <property type="entry name" value="Integrase-like_cat_sf"/>
</dbReference>
<organism evidence="4 5">
    <name type="scientific">Acetobacterium malicum</name>
    <dbReference type="NCBI Taxonomy" id="52692"/>
    <lineage>
        <taxon>Bacteria</taxon>
        <taxon>Bacillati</taxon>
        <taxon>Bacillota</taxon>
        <taxon>Clostridia</taxon>
        <taxon>Eubacteriales</taxon>
        <taxon>Eubacteriaceae</taxon>
        <taxon>Acetobacterium</taxon>
    </lineage>
</organism>
<keyword evidence="2" id="KW-0233">DNA recombination</keyword>
<dbReference type="Proteomes" id="UP000622405">
    <property type="component" value="Unassembled WGS sequence"/>
</dbReference>
<comment type="caution">
    <text evidence="4">The sequence shown here is derived from an EMBL/GenBank/DDBJ whole genome shotgun (WGS) entry which is preliminary data.</text>
</comment>
<evidence type="ECO:0000256" key="2">
    <source>
        <dbReference type="ARBA" id="ARBA00023172"/>
    </source>
</evidence>
<dbReference type="RefSeq" id="WP_186895703.1">
    <property type="nucleotide sequence ID" value="NZ_WJBE01000045.1"/>
</dbReference>
<accession>A0ABR6Z2J0</accession>